<evidence type="ECO:0000313" key="3">
    <source>
        <dbReference type="Proteomes" id="UP000324222"/>
    </source>
</evidence>
<dbReference type="Proteomes" id="UP000324222">
    <property type="component" value="Unassembled WGS sequence"/>
</dbReference>
<evidence type="ECO:0000313" key="2">
    <source>
        <dbReference type="EMBL" id="MPC45106.1"/>
    </source>
</evidence>
<dbReference type="EMBL" id="VSRR010006573">
    <property type="protein sequence ID" value="MPC45106.1"/>
    <property type="molecule type" value="Genomic_DNA"/>
</dbReference>
<evidence type="ECO:0000256" key="1">
    <source>
        <dbReference type="SAM" id="MobiDB-lite"/>
    </source>
</evidence>
<sequence>MFMGVHGLQNSRGRIGNLMKQMKAGNLLPKPDQRGKHSNRPNKYSEQSLQAARRHIEMYINRNMTLKKMFRDFYVPWCEEHKIVPVRTYLQALSFLLTLLVCRKKSNHSFSIVTGGRHHGN</sequence>
<accession>A0A5B7FI33</accession>
<organism evidence="2 3">
    <name type="scientific">Portunus trituberculatus</name>
    <name type="common">Swimming crab</name>
    <name type="synonym">Neptunus trituberculatus</name>
    <dbReference type="NCBI Taxonomy" id="210409"/>
    <lineage>
        <taxon>Eukaryota</taxon>
        <taxon>Metazoa</taxon>
        <taxon>Ecdysozoa</taxon>
        <taxon>Arthropoda</taxon>
        <taxon>Crustacea</taxon>
        <taxon>Multicrustacea</taxon>
        <taxon>Malacostraca</taxon>
        <taxon>Eumalacostraca</taxon>
        <taxon>Eucarida</taxon>
        <taxon>Decapoda</taxon>
        <taxon>Pleocyemata</taxon>
        <taxon>Brachyura</taxon>
        <taxon>Eubrachyura</taxon>
        <taxon>Portunoidea</taxon>
        <taxon>Portunidae</taxon>
        <taxon>Portuninae</taxon>
        <taxon>Portunus</taxon>
    </lineage>
</organism>
<comment type="caution">
    <text evidence="2">The sequence shown here is derived from an EMBL/GenBank/DDBJ whole genome shotgun (WGS) entry which is preliminary data.</text>
</comment>
<reference evidence="2 3" key="1">
    <citation type="submission" date="2019-05" db="EMBL/GenBank/DDBJ databases">
        <title>Another draft genome of Portunus trituberculatus and its Hox gene families provides insights of decapod evolution.</title>
        <authorList>
            <person name="Jeong J.-H."/>
            <person name="Song I."/>
            <person name="Kim S."/>
            <person name="Choi T."/>
            <person name="Kim D."/>
            <person name="Ryu S."/>
            <person name="Kim W."/>
        </authorList>
    </citation>
    <scope>NUCLEOTIDE SEQUENCE [LARGE SCALE GENOMIC DNA]</scope>
    <source>
        <tissue evidence="2">Muscle</tissue>
    </source>
</reference>
<name>A0A5B7FI33_PORTR</name>
<dbReference type="OrthoDB" id="6351383at2759"/>
<protein>
    <submittedName>
        <fullName evidence="2">Uncharacterized protein</fullName>
    </submittedName>
</protein>
<gene>
    <name evidence="2" type="ORF">E2C01_038791</name>
</gene>
<feature type="region of interest" description="Disordered" evidence="1">
    <location>
        <begin position="24"/>
        <end position="48"/>
    </location>
</feature>
<proteinExistence type="predicted"/>
<keyword evidence="3" id="KW-1185">Reference proteome</keyword>
<dbReference type="AlphaFoldDB" id="A0A5B7FI33"/>